<gene>
    <name evidence="4" type="ORF">CAUJ_LOCUS16096</name>
</gene>
<protein>
    <submittedName>
        <fullName evidence="4">Uncharacterized protein</fullName>
    </submittedName>
</protein>
<evidence type="ECO:0000313" key="5">
    <source>
        <dbReference type="Proteomes" id="UP000835052"/>
    </source>
</evidence>
<sequence>MGLIAEGMPIMAIAITSLCWMVITGLLLALMFFFLRRKAPPSTGFEKEFEEYAQCVTLMASYVHTTYYSLLLQHKCFLDNIINCLTAYEQRTACFLKETGAGIRTCAQLDKMDDIFAEANRRDTILGQGGTLEKTKIMENVAYRKLHFNHVSNSHDDKDIYLLVARFIESKKGRKCTETVEILAPNLEGSTKEVSKKEKDKARKKGEKEVKGNTKKENVDEEKEEKRQSAGLSLDLSVKTQENNIKRKNKIPEHVKHLDNTVAKWMNTKPNTKEEKKIADAWLSLGVIDRLLTEINETGRKFAMNYNQITFQVCRIVMNEVKERTLINNEQAYDPENPRGKIKNMHEFIHVLEHLYTDEDPQAERLKMDLTIYEWSRFLDFHYMGFDYNEHKGSLVYVRPSPMHGEPFSQAMLRLERYEKDYEKLKAKVEEYCKKKKLKLVTKKTSIKQPEIREKYDFAKYTFDDITEAAGIFEMKAEDAAKAVKASEDAKANKILDLPAPKSYIDLTK</sequence>
<feature type="compositionally biased region" description="Basic and acidic residues" evidence="2">
    <location>
        <begin position="190"/>
        <end position="228"/>
    </location>
</feature>
<comment type="caution">
    <text evidence="4">The sequence shown here is derived from an EMBL/GenBank/DDBJ whole genome shotgun (WGS) entry which is preliminary data.</text>
</comment>
<organism evidence="4 5">
    <name type="scientific">Caenorhabditis auriculariae</name>
    <dbReference type="NCBI Taxonomy" id="2777116"/>
    <lineage>
        <taxon>Eukaryota</taxon>
        <taxon>Metazoa</taxon>
        <taxon>Ecdysozoa</taxon>
        <taxon>Nematoda</taxon>
        <taxon>Chromadorea</taxon>
        <taxon>Rhabditida</taxon>
        <taxon>Rhabditina</taxon>
        <taxon>Rhabditomorpha</taxon>
        <taxon>Rhabditoidea</taxon>
        <taxon>Rhabditidae</taxon>
        <taxon>Peloderinae</taxon>
        <taxon>Caenorhabditis</taxon>
    </lineage>
</organism>
<feature type="coiled-coil region" evidence="1">
    <location>
        <begin position="408"/>
        <end position="435"/>
    </location>
</feature>
<evidence type="ECO:0000313" key="4">
    <source>
        <dbReference type="EMBL" id="CAD6200199.1"/>
    </source>
</evidence>
<keyword evidence="5" id="KW-1185">Reference proteome</keyword>
<evidence type="ECO:0000256" key="2">
    <source>
        <dbReference type="SAM" id="MobiDB-lite"/>
    </source>
</evidence>
<feature type="transmembrane region" description="Helical" evidence="3">
    <location>
        <begin position="12"/>
        <end position="35"/>
    </location>
</feature>
<keyword evidence="3" id="KW-0812">Transmembrane</keyword>
<keyword evidence="1" id="KW-0175">Coiled coil</keyword>
<proteinExistence type="predicted"/>
<dbReference type="Proteomes" id="UP000835052">
    <property type="component" value="Unassembled WGS sequence"/>
</dbReference>
<reference evidence="4" key="1">
    <citation type="submission" date="2020-10" db="EMBL/GenBank/DDBJ databases">
        <authorList>
            <person name="Kikuchi T."/>
        </authorList>
    </citation>
    <scope>NUCLEOTIDE SEQUENCE</scope>
    <source>
        <strain evidence="4">NKZ352</strain>
    </source>
</reference>
<evidence type="ECO:0000256" key="3">
    <source>
        <dbReference type="SAM" id="Phobius"/>
    </source>
</evidence>
<keyword evidence="3" id="KW-0472">Membrane</keyword>
<evidence type="ECO:0000256" key="1">
    <source>
        <dbReference type="SAM" id="Coils"/>
    </source>
</evidence>
<dbReference type="AlphaFoldDB" id="A0A8S1HXJ9"/>
<keyword evidence="3" id="KW-1133">Transmembrane helix</keyword>
<accession>A0A8S1HXJ9</accession>
<feature type="region of interest" description="Disordered" evidence="2">
    <location>
        <begin position="190"/>
        <end position="231"/>
    </location>
</feature>
<dbReference type="EMBL" id="CAJGYM010000251">
    <property type="protein sequence ID" value="CAD6200199.1"/>
    <property type="molecule type" value="Genomic_DNA"/>
</dbReference>
<name>A0A8S1HXJ9_9PELO</name>